<evidence type="ECO:0000256" key="1">
    <source>
        <dbReference type="SAM" id="SignalP"/>
    </source>
</evidence>
<keyword evidence="3" id="KW-1185">Reference proteome</keyword>
<proteinExistence type="predicted"/>
<evidence type="ECO:0000313" key="3">
    <source>
        <dbReference type="Proteomes" id="UP001062165"/>
    </source>
</evidence>
<evidence type="ECO:0000313" key="2">
    <source>
        <dbReference type="EMBL" id="UXX79966.1"/>
    </source>
</evidence>
<feature type="chain" id="PRO_5047548394" description="Cadherin domain-containing protein" evidence="1">
    <location>
        <begin position="21"/>
        <end position="562"/>
    </location>
</feature>
<keyword evidence="1" id="KW-0732">Signal</keyword>
<accession>A0ABY6D1B4</accession>
<protein>
    <recommendedName>
        <fullName evidence="4">Cadherin domain-containing protein</fullName>
    </recommendedName>
</protein>
<feature type="signal peptide" evidence="1">
    <location>
        <begin position="1"/>
        <end position="20"/>
    </location>
</feature>
<reference evidence="2" key="1">
    <citation type="submission" date="2022-10" db="EMBL/GenBank/DDBJ databases">
        <title>Comparative genomics and taxonomic characterization of three novel marine species of genus Reichenbachiella exhibiting antioxidant and polysaccharide degradation activities.</title>
        <authorList>
            <person name="Muhammad N."/>
            <person name="Lee Y.-J."/>
            <person name="Ko J."/>
            <person name="Kim S.-G."/>
        </authorList>
    </citation>
    <scope>NUCLEOTIDE SEQUENCE</scope>
    <source>
        <strain evidence="2">Wsw4-B4</strain>
    </source>
</reference>
<dbReference type="RefSeq" id="WP_263051696.1">
    <property type="nucleotide sequence ID" value="NZ_CP106735.1"/>
</dbReference>
<name>A0ABY6D1B4_9BACT</name>
<evidence type="ECO:0008006" key="4">
    <source>
        <dbReference type="Google" id="ProtNLM"/>
    </source>
</evidence>
<gene>
    <name evidence="2" type="ORF">N7E81_02455</name>
</gene>
<dbReference type="PROSITE" id="PS51257">
    <property type="entry name" value="PROKAR_LIPOPROTEIN"/>
    <property type="match status" value="1"/>
</dbReference>
<sequence length="562" mass="59736">MKTKIILMLMVLGMASCSEDALKEMGEVTVEDFAATVYSGAKAGDVIGTIQASTTLGELTFDIKSESISGAIALDETSGVLSVGDPSVFDFEINPSITGVVTVINGEVSEEVNLTITVSGVTSEDLVVIVDENPANDFVLGQLVSKANGSTASFTFSAQEPAGALAINAAGEVSVKDKSLFDYEARTEVTATVKVSVGEVFSESEITITLRDVAPSWQVIGAAGFSAGKAHDQSIAVHNGIPYVAYRDEANGNKTTVMKYEDDQWQVVGTAGFSQGYATFQSLAFNGDVPYVAYRDDVNNRKTTVMKYESGSWQVVGTKGFARTISARATAVSFTSESQSLVFDNGVPYIAFKDWSRSEKASVMKFDGTNWVQVGTAGFTAGATDYVTLKFASGVPYIAFEDGANASKATVMKFVNGAWEIVGTAGISSGSTTYVHLLFDGTVPYIAYSDNDEAGKTTVMKYDNSAWSVVGTAGFTQADGQYQTLGILDDKIVVAMRDSNKGGKATLMQYSGSVWSAVGTAGFSNGNVNHLDLVVDNDIPYVVYRDDAENINKTTVMRYDDK</sequence>
<organism evidence="2 3">
    <name type="scientific">Reichenbachiella carrageenanivorans</name>
    <dbReference type="NCBI Taxonomy" id="2979869"/>
    <lineage>
        <taxon>Bacteria</taxon>
        <taxon>Pseudomonadati</taxon>
        <taxon>Bacteroidota</taxon>
        <taxon>Cytophagia</taxon>
        <taxon>Cytophagales</taxon>
        <taxon>Reichenbachiellaceae</taxon>
        <taxon>Reichenbachiella</taxon>
    </lineage>
</organism>
<dbReference type="EMBL" id="CP106735">
    <property type="protein sequence ID" value="UXX79966.1"/>
    <property type="molecule type" value="Genomic_DNA"/>
</dbReference>
<dbReference type="Gene3D" id="2.60.40.60">
    <property type="entry name" value="Cadherins"/>
    <property type="match status" value="1"/>
</dbReference>
<dbReference type="Proteomes" id="UP001062165">
    <property type="component" value="Chromosome"/>
</dbReference>